<evidence type="ECO:0000313" key="2">
    <source>
        <dbReference type="Proteomes" id="UP000887540"/>
    </source>
</evidence>
<protein>
    <submittedName>
        <fullName evidence="3">CHK kinase-like domain-containing protein</fullName>
    </submittedName>
</protein>
<dbReference type="Pfam" id="PF07914">
    <property type="entry name" value="DUF1679"/>
    <property type="match status" value="1"/>
</dbReference>
<reference evidence="3" key="1">
    <citation type="submission" date="2022-11" db="UniProtKB">
        <authorList>
            <consortium name="WormBaseParasite"/>
        </authorList>
    </citation>
    <scope>IDENTIFICATION</scope>
</reference>
<dbReference type="SUPFAM" id="SSF56112">
    <property type="entry name" value="Protein kinase-like (PK-like)"/>
    <property type="match status" value="1"/>
</dbReference>
<dbReference type="PANTHER" id="PTHR23020:SF41">
    <property type="entry name" value="AMINOGLYCOSIDE PHOSPHOTRANSFERASE DOMAIN-CONTAINING PROTEIN"/>
    <property type="match status" value="1"/>
</dbReference>
<sequence length="372" mass="42742">MSLNENIISGDQKIGDSNYSIKWLLQTLNVYDEQWTFGEDIRVLTALPQDVLISKDIGNTSNIYSIRLTVGDRVYHVAAKMIASAHNRELAFYRLASEKFKWLHCPRFIYGEEMSEKQEGVVLMEDFTGRCAKGISRFKGFSKKQVLPIVEDLVRIQCQSLNLPKLEHTYPQINSIVQAISKCALMSSNTLATRNLSWFTSDIIEKIAENAQLENLLSLYYPQTEKFGMPPVLVHADLWPGNLLWEKKDDEEEPKMLAILDWQCLHAGSFTTDLAVLIGVSMDGEVRRKEEAAILEYFYQKLQEYKKLVNDMEVNVTFEQFENSYRKSLRYAVLPMVMTVVCNPKEDVPEKGKMEGILTKRLKLLLEDVFGK</sequence>
<organism evidence="2 3">
    <name type="scientific">Acrobeloides nanus</name>
    <dbReference type="NCBI Taxonomy" id="290746"/>
    <lineage>
        <taxon>Eukaryota</taxon>
        <taxon>Metazoa</taxon>
        <taxon>Ecdysozoa</taxon>
        <taxon>Nematoda</taxon>
        <taxon>Chromadorea</taxon>
        <taxon>Rhabditida</taxon>
        <taxon>Tylenchina</taxon>
        <taxon>Cephalobomorpha</taxon>
        <taxon>Cephaloboidea</taxon>
        <taxon>Cephalobidae</taxon>
        <taxon>Acrobeloides</taxon>
    </lineage>
</organism>
<dbReference type="Gene3D" id="3.90.1200.10">
    <property type="match status" value="1"/>
</dbReference>
<dbReference type="SMART" id="SM00587">
    <property type="entry name" value="CHK"/>
    <property type="match status" value="1"/>
</dbReference>
<dbReference type="InterPro" id="IPR012877">
    <property type="entry name" value="Dhs-27"/>
</dbReference>
<evidence type="ECO:0000313" key="3">
    <source>
        <dbReference type="WBParaSite" id="ACRNAN_scaffold6892.g12892.t1"/>
    </source>
</evidence>
<dbReference type="InterPro" id="IPR052961">
    <property type="entry name" value="Oxido-Kinase-like_Enzymes"/>
</dbReference>
<dbReference type="InterPro" id="IPR015897">
    <property type="entry name" value="CHK_kinase-like"/>
</dbReference>
<dbReference type="Proteomes" id="UP000887540">
    <property type="component" value="Unplaced"/>
</dbReference>
<dbReference type="WBParaSite" id="ACRNAN_scaffold6892.g12892.t1">
    <property type="protein sequence ID" value="ACRNAN_scaffold6892.g12892.t1"/>
    <property type="gene ID" value="ACRNAN_scaffold6892.g12892"/>
</dbReference>
<name>A0A914EBM7_9BILA</name>
<dbReference type="InterPro" id="IPR011009">
    <property type="entry name" value="Kinase-like_dom_sf"/>
</dbReference>
<dbReference type="AlphaFoldDB" id="A0A914EBM7"/>
<accession>A0A914EBM7</accession>
<dbReference type="PANTHER" id="PTHR23020">
    <property type="entry name" value="UNCHARACTERIZED NUCLEAR HORMONE RECEPTOR-RELATED"/>
    <property type="match status" value="1"/>
</dbReference>
<keyword evidence="2" id="KW-1185">Reference proteome</keyword>
<evidence type="ECO:0000259" key="1">
    <source>
        <dbReference type="SMART" id="SM00587"/>
    </source>
</evidence>
<proteinExistence type="predicted"/>
<feature type="domain" description="CHK kinase-like" evidence="1">
    <location>
        <begin position="122"/>
        <end position="308"/>
    </location>
</feature>